<dbReference type="EMBL" id="DS028129">
    <property type="protein sequence ID" value="EEY54363.1"/>
    <property type="molecule type" value="Genomic_DNA"/>
</dbReference>
<evidence type="ECO:0000256" key="1">
    <source>
        <dbReference type="SAM" id="SignalP"/>
    </source>
</evidence>
<dbReference type="Proteomes" id="UP000006643">
    <property type="component" value="Unassembled WGS sequence"/>
</dbReference>
<dbReference type="eggNOG" id="ENOG502RGEQ">
    <property type="taxonomic scope" value="Eukaryota"/>
</dbReference>
<feature type="chain" id="PRO_5003012235" evidence="1">
    <location>
        <begin position="24"/>
        <end position="184"/>
    </location>
</feature>
<feature type="signal peptide" evidence="1">
    <location>
        <begin position="1"/>
        <end position="23"/>
    </location>
</feature>
<dbReference type="InParanoid" id="D0N975"/>
<dbReference type="OrthoDB" id="10477855at2759"/>
<organism evidence="2 3">
    <name type="scientific">Phytophthora infestans (strain T30-4)</name>
    <name type="common">Potato late blight agent</name>
    <dbReference type="NCBI Taxonomy" id="403677"/>
    <lineage>
        <taxon>Eukaryota</taxon>
        <taxon>Sar</taxon>
        <taxon>Stramenopiles</taxon>
        <taxon>Oomycota</taxon>
        <taxon>Peronosporomycetes</taxon>
        <taxon>Peronosporales</taxon>
        <taxon>Peronosporaceae</taxon>
        <taxon>Phytophthora</taxon>
    </lineage>
</organism>
<evidence type="ECO:0000313" key="3">
    <source>
        <dbReference type="Proteomes" id="UP000006643"/>
    </source>
</evidence>
<gene>
    <name evidence="2" type="ORF">PITG_22844</name>
</gene>
<sequence>MRIHHALLLVMLFLLAGSYSVSGTTKLARLRAPKYQKLNSVNNNQQLVRAGTKTHGTIDRADEERRALTDLRNKLVNKASVWFTNRNIAAAEKAKFKAFIAAEKLKNRKLRKLAKAQVSSDDLDAAAQNLLKEGVTPDHLHIWFGLDKKTNQWMSKNPSSPLYYVPTPQYQLWEKLKEATMRVS</sequence>
<reference evidence="3" key="1">
    <citation type="journal article" date="2009" name="Nature">
        <title>Genome sequence and analysis of the Irish potato famine pathogen Phytophthora infestans.</title>
        <authorList>
            <consortium name="The Broad Institute Genome Sequencing Platform"/>
            <person name="Haas B.J."/>
            <person name="Kamoun S."/>
            <person name="Zody M.C."/>
            <person name="Jiang R.H."/>
            <person name="Handsaker R.E."/>
            <person name="Cano L.M."/>
            <person name="Grabherr M."/>
            <person name="Kodira C.D."/>
            <person name="Raffaele S."/>
            <person name="Torto-Alalibo T."/>
            <person name="Bozkurt T.O."/>
            <person name="Ah-Fong A.M."/>
            <person name="Alvarado L."/>
            <person name="Anderson V.L."/>
            <person name="Armstrong M.R."/>
            <person name="Avrova A."/>
            <person name="Baxter L."/>
            <person name="Beynon J."/>
            <person name="Boevink P.C."/>
            <person name="Bollmann S.R."/>
            <person name="Bos J.I."/>
            <person name="Bulone V."/>
            <person name="Cai G."/>
            <person name="Cakir C."/>
            <person name="Carrington J.C."/>
            <person name="Chawner M."/>
            <person name="Conti L."/>
            <person name="Costanzo S."/>
            <person name="Ewan R."/>
            <person name="Fahlgren N."/>
            <person name="Fischbach M.A."/>
            <person name="Fugelstad J."/>
            <person name="Gilroy E.M."/>
            <person name="Gnerre S."/>
            <person name="Green P.J."/>
            <person name="Grenville-Briggs L.J."/>
            <person name="Griffith J."/>
            <person name="Grunwald N.J."/>
            <person name="Horn K."/>
            <person name="Horner N.R."/>
            <person name="Hu C.H."/>
            <person name="Huitema E."/>
            <person name="Jeong D.H."/>
            <person name="Jones A.M."/>
            <person name="Jones J.D."/>
            <person name="Jones R.W."/>
            <person name="Karlsson E.K."/>
            <person name="Kunjeti S.G."/>
            <person name="Lamour K."/>
            <person name="Liu Z."/>
            <person name="Ma L."/>
            <person name="Maclean D."/>
            <person name="Chibucos M.C."/>
            <person name="McDonald H."/>
            <person name="McWalters J."/>
            <person name="Meijer H.J."/>
            <person name="Morgan W."/>
            <person name="Morris P.F."/>
            <person name="Munro C.A."/>
            <person name="O'Neill K."/>
            <person name="Ospina-Giraldo M."/>
            <person name="Pinzon A."/>
            <person name="Pritchard L."/>
            <person name="Ramsahoye B."/>
            <person name="Ren Q."/>
            <person name="Restrepo S."/>
            <person name="Roy S."/>
            <person name="Sadanandom A."/>
            <person name="Savidor A."/>
            <person name="Schornack S."/>
            <person name="Schwartz D.C."/>
            <person name="Schumann U.D."/>
            <person name="Schwessinger B."/>
            <person name="Seyer L."/>
            <person name="Sharpe T."/>
            <person name="Silvar C."/>
            <person name="Song J."/>
            <person name="Studholme D.J."/>
            <person name="Sykes S."/>
            <person name="Thines M."/>
            <person name="van de Vondervoort P.J."/>
            <person name="Phuntumart V."/>
            <person name="Wawra S."/>
            <person name="Weide R."/>
            <person name="Win J."/>
            <person name="Young C."/>
            <person name="Zhou S."/>
            <person name="Fry W."/>
            <person name="Meyers B.C."/>
            <person name="van West P."/>
            <person name="Ristaino J."/>
            <person name="Govers F."/>
            <person name="Birch P.R."/>
            <person name="Whisson S.C."/>
            <person name="Judelson H.S."/>
            <person name="Nusbaum C."/>
        </authorList>
    </citation>
    <scope>NUCLEOTIDE SEQUENCE [LARGE SCALE GENOMIC DNA]</scope>
    <source>
        <strain evidence="3">T30-4</strain>
    </source>
</reference>
<dbReference type="AlphaFoldDB" id="D0N975"/>
<name>D0N975_PHYIT</name>
<dbReference type="GeneID" id="9472612"/>
<protein>
    <submittedName>
        <fullName evidence="2">Secreted RxLR effector peptide protein, putative</fullName>
    </submittedName>
</protein>
<dbReference type="HOGENOM" id="CLU_1605928_0_0_1"/>
<accession>D0N975</accession>
<proteinExistence type="predicted"/>
<keyword evidence="3" id="KW-1185">Reference proteome</keyword>
<keyword evidence="1" id="KW-0732">Signal</keyword>
<dbReference type="RefSeq" id="XP_002904185.1">
    <property type="nucleotide sequence ID" value="XM_002904139.1"/>
</dbReference>
<dbReference type="OMA" id="THGTIDR"/>
<dbReference type="VEuPathDB" id="FungiDB:PITG_22844"/>
<evidence type="ECO:0000313" key="2">
    <source>
        <dbReference type="EMBL" id="EEY54363.1"/>
    </source>
</evidence>
<dbReference type="KEGG" id="pif:PITG_22844"/>